<protein>
    <submittedName>
        <fullName evidence="2">Uncharacterized protein</fullName>
    </submittedName>
</protein>
<dbReference type="AlphaFoldDB" id="A0AAF3FHK6"/>
<dbReference type="WBParaSite" id="MBELARI_LOCUS636">
    <property type="protein sequence ID" value="MBELARI_LOCUS636"/>
    <property type="gene ID" value="MBELARI_LOCUS636"/>
</dbReference>
<keyword evidence="1" id="KW-1185">Reference proteome</keyword>
<accession>A0AAF3FHK6</accession>
<organism evidence="1 2">
    <name type="scientific">Mesorhabditis belari</name>
    <dbReference type="NCBI Taxonomy" id="2138241"/>
    <lineage>
        <taxon>Eukaryota</taxon>
        <taxon>Metazoa</taxon>
        <taxon>Ecdysozoa</taxon>
        <taxon>Nematoda</taxon>
        <taxon>Chromadorea</taxon>
        <taxon>Rhabditida</taxon>
        <taxon>Rhabditina</taxon>
        <taxon>Rhabditomorpha</taxon>
        <taxon>Rhabditoidea</taxon>
        <taxon>Rhabditidae</taxon>
        <taxon>Mesorhabditinae</taxon>
        <taxon>Mesorhabditis</taxon>
    </lineage>
</organism>
<evidence type="ECO:0000313" key="2">
    <source>
        <dbReference type="WBParaSite" id="MBELARI_LOCUS636"/>
    </source>
</evidence>
<reference evidence="2" key="1">
    <citation type="submission" date="2024-02" db="UniProtKB">
        <authorList>
            <consortium name="WormBaseParasite"/>
        </authorList>
    </citation>
    <scope>IDENTIFICATION</scope>
</reference>
<evidence type="ECO:0000313" key="1">
    <source>
        <dbReference type="Proteomes" id="UP000887575"/>
    </source>
</evidence>
<name>A0AAF3FHK6_9BILA</name>
<sequence length="68" mass="8044">MPKNAGLKDAGSFKKIDLDQLKWEEQSDCRLILSIVRRSVIHRFLGSFWNQTRDFIRLALKTEFFNKS</sequence>
<dbReference type="Proteomes" id="UP000887575">
    <property type="component" value="Unassembled WGS sequence"/>
</dbReference>
<proteinExistence type="predicted"/>